<keyword evidence="2" id="KW-0812">Transmembrane</keyword>
<protein>
    <submittedName>
        <fullName evidence="3">HlyD family efflux transporter periplasmic adaptor subunit</fullName>
    </submittedName>
</protein>
<comment type="caution">
    <text evidence="3">The sequence shown here is derived from an EMBL/GenBank/DDBJ whole genome shotgun (WGS) entry which is preliminary data.</text>
</comment>
<name>A0A5C6RY69_9FLAO</name>
<evidence type="ECO:0000256" key="1">
    <source>
        <dbReference type="SAM" id="Coils"/>
    </source>
</evidence>
<proteinExistence type="predicted"/>
<dbReference type="InterPro" id="IPR050739">
    <property type="entry name" value="MFP"/>
</dbReference>
<dbReference type="Gene3D" id="2.40.50.100">
    <property type="match status" value="1"/>
</dbReference>
<dbReference type="AlphaFoldDB" id="A0A5C6RY69"/>
<dbReference type="InterPro" id="IPR011053">
    <property type="entry name" value="Single_hybrid_motif"/>
</dbReference>
<keyword evidence="2" id="KW-1133">Transmembrane helix</keyword>
<dbReference type="PANTHER" id="PTHR30386">
    <property type="entry name" value="MEMBRANE FUSION SUBUNIT OF EMRAB-TOLC MULTIDRUG EFFLUX PUMP"/>
    <property type="match status" value="1"/>
</dbReference>
<sequence>MLNLSENRIDDKIHTKLYDSFSMLKNYKAFSVFSRILIFSFVTLVLIVLLPWTQNIRSRGYVTTLQPNQRPQTINSVIAGKIEKWFVKEGDYVAKGDTILFISEVKDEYFDPELLSRTESQIKSKELSVKSYMDKVNSLDIQIDALLQTQKLKREQANNYIKQAQLKVLSDSVDLEAAKTNYQIAEKQFQRQEELYKQGLKSLTDFETKKLKLQETQSKLISAENKLLASRNILINARVEVNSIRNQYVDKLSKAESDKYSALSNMYDAEALVTKMQNQYMNYSVRQGMYYITAPQDGYVTKAIRSGIGETLKAGEEMVSIMPAKYDLAVEMYIEPFDLPIVSKGQKVRFMFDGWPSVVFSGWPNASYGTFGGKVVAIDNFISENGKYRVFVAPDEDDETWPESLRVGSGANGMALLKDVPIWYELWRNLNGFPPDYYKSSEIKKAGSKK</sequence>
<keyword evidence="1" id="KW-0175">Coiled coil</keyword>
<gene>
    <name evidence="3" type="ORF">FRY74_02755</name>
</gene>
<dbReference type="Proteomes" id="UP000321721">
    <property type="component" value="Unassembled WGS sequence"/>
</dbReference>
<dbReference type="SUPFAM" id="SSF56954">
    <property type="entry name" value="Outer membrane efflux proteins (OEP)"/>
    <property type="match status" value="1"/>
</dbReference>
<evidence type="ECO:0000256" key="2">
    <source>
        <dbReference type="SAM" id="Phobius"/>
    </source>
</evidence>
<feature type="transmembrane region" description="Helical" evidence="2">
    <location>
        <begin position="32"/>
        <end position="52"/>
    </location>
</feature>
<evidence type="ECO:0000313" key="3">
    <source>
        <dbReference type="EMBL" id="TXB67123.1"/>
    </source>
</evidence>
<dbReference type="SUPFAM" id="SSF51230">
    <property type="entry name" value="Single hybrid motif"/>
    <property type="match status" value="1"/>
</dbReference>
<accession>A0A5C6RY69</accession>
<evidence type="ECO:0000313" key="4">
    <source>
        <dbReference type="Proteomes" id="UP000321721"/>
    </source>
</evidence>
<dbReference type="OrthoDB" id="9760528at2"/>
<keyword evidence="2" id="KW-0472">Membrane</keyword>
<feature type="coiled-coil region" evidence="1">
    <location>
        <begin position="147"/>
        <end position="226"/>
    </location>
</feature>
<reference evidence="3 4" key="1">
    <citation type="submission" date="2019-08" db="EMBL/GenBank/DDBJ databases">
        <title>Genome of Vicingus serpentipes NCIMB 15042.</title>
        <authorList>
            <person name="Bowman J.P."/>
        </authorList>
    </citation>
    <scope>NUCLEOTIDE SEQUENCE [LARGE SCALE GENOMIC DNA]</scope>
    <source>
        <strain evidence="3 4">NCIMB 15042</strain>
    </source>
</reference>
<dbReference type="RefSeq" id="WP_147098375.1">
    <property type="nucleotide sequence ID" value="NZ_VOOS01000001.1"/>
</dbReference>
<keyword evidence="4" id="KW-1185">Reference proteome</keyword>
<dbReference type="EMBL" id="VOOS01000001">
    <property type="protein sequence ID" value="TXB67123.1"/>
    <property type="molecule type" value="Genomic_DNA"/>
</dbReference>
<organism evidence="3 4">
    <name type="scientific">Vicingus serpentipes</name>
    <dbReference type="NCBI Taxonomy" id="1926625"/>
    <lineage>
        <taxon>Bacteria</taxon>
        <taxon>Pseudomonadati</taxon>
        <taxon>Bacteroidota</taxon>
        <taxon>Flavobacteriia</taxon>
        <taxon>Flavobacteriales</taxon>
        <taxon>Vicingaceae</taxon>
        <taxon>Vicingus</taxon>
    </lineage>
</organism>